<gene>
    <name evidence="2" type="ORF">JCR33_20115</name>
</gene>
<dbReference type="InterPro" id="IPR015942">
    <property type="entry name" value="Asp/Glu/hydantoin_racemase"/>
</dbReference>
<reference evidence="2" key="1">
    <citation type="submission" date="2020-12" db="EMBL/GenBank/DDBJ databases">
        <title>Bacterial taxonomy.</title>
        <authorList>
            <person name="Pan X."/>
        </authorList>
    </citation>
    <scope>NUCLEOTIDE SEQUENCE</scope>
    <source>
        <strain evidence="2">B2012</strain>
    </source>
</reference>
<dbReference type="Proteomes" id="UP000609531">
    <property type="component" value="Unassembled WGS sequence"/>
</dbReference>
<dbReference type="InterPro" id="IPR053714">
    <property type="entry name" value="Iso_Racemase_Enz_sf"/>
</dbReference>
<dbReference type="EMBL" id="JAEKJA010000022">
    <property type="protein sequence ID" value="MBJ3778016.1"/>
    <property type="molecule type" value="Genomic_DNA"/>
</dbReference>
<dbReference type="Pfam" id="PF01177">
    <property type="entry name" value="Asp_Glu_race"/>
    <property type="match status" value="1"/>
</dbReference>
<dbReference type="InterPro" id="IPR052186">
    <property type="entry name" value="Hydantoin_racemase-like"/>
</dbReference>
<dbReference type="RefSeq" id="WP_198883918.1">
    <property type="nucleotide sequence ID" value="NZ_JAEKJA010000022.1"/>
</dbReference>
<dbReference type="PANTHER" id="PTHR28047">
    <property type="entry name" value="PROTEIN DCG1"/>
    <property type="match status" value="1"/>
</dbReference>
<dbReference type="PANTHER" id="PTHR28047:SF5">
    <property type="entry name" value="PROTEIN DCG1"/>
    <property type="match status" value="1"/>
</dbReference>
<evidence type="ECO:0000313" key="2">
    <source>
        <dbReference type="EMBL" id="MBJ3778016.1"/>
    </source>
</evidence>
<organism evidence="2 3">
    <name type="scientific">Acuticoccus mangrovi</name>
    <dbReference type="NCBI Taxonomy" id="2796142"/>
    <lineage>
        <taxon>Bacteria</taxon>
        <taxon>Pseudomonadati</taxon>
        <taxon>Pseudomonadota</taxon>
        <taxon>Alphaproteobacteria</taxon>
        <taxon>Hyphomicrobiales</taxon>
        <taxon>Amorphaceae</taxon>
        <taxon>Acuticoccus</taxon>
    </lineage>
</organism>
<comment type="caution">
    <text evidence="2">The sequence shown here is derived from an EMBL/GenBank/DDBJ whole genome shotgun (WGS) entry which is preliminary data.</text>
</comment>
<dbReference type="GO" id="GO:0047661">
    <property type="term" value="F:amino-acid racemase activity"/>
    <property type="evidence" value="ECO:0007669"/>
    <property type="project" value="InterPro"/>
</dbReference>
<accession>A0A934MJ85</accession>
<dbReference type="AlphaFoldDB" id="A0A934MJ85"/>
<name>A0A934MJ85_9HYPH</name>
<proteinExistence type="inferred from homology"/>
<protein>
    <recommendedName>
        <fullName evidence="4">Hydantoin racemase</fullName>
    </recommendedName>
</protein>
<sequence length="245" mass="24896">MRLLLLNANTSAGVTELCAAAARTALPQGWDILALTAPFGAKIIESRVENVIGAYALLNMLAEHHAAADAVLIAVSYDTGLAALRDVAPCPVVGMSQASLLTASLLGDRIGLVTFGTPHLYRELAASYGVGERVAGIEVAKARAAEAYGAPHKVREAAHEAITRLVERDGADVVVLCGAAFAGMAEGLASEVAVPILDGVTCGTRLCAMLAGLALPRGSAKAPVTGREGTGLSAALAAMLYGPGR</sequence>
<comment type="similarity">
    <text evidence="1">Belongs to the HyuE racemase family.</text>
</comment>
<evidence type="ECO:0000256" key="1">
    <source>
        <dbReference type="ARBA" id="ARBA00038414"/>
    </source>
</evidence>
<evidence type="ECO:0008006" key="4">
    <source>
        <dbReference type="Google" id="ProtNLM"/>
    </source>
</evidence>
<dbReference type="Gene3D" id="3.40.50.12500">
    <property type="match status" value="1"/>
</dbReference>
<keyword evidence="3" id="KW-1185">Reference proteome</keyword>
<evidence type="ECO:0000313" key="3">
    <source>
        <dbReference type="Proteomes" id="UP000609531"/>
    </source>
</evidence>